<dbReference type="PANTHER" id="PTHR12439">
    <property type="entry name" value="PLACENTAL PROTEIN 11-RELATED"/>
    <property type="match status" value="1"/>
</dbReference>
<dbReference type="GO" id="GO:0016829">
    <property type="term" value="F:lyase activity"/>
    <property type="evidence" value="ECO:0007669"/>
    <property type="project" value="UniProtKB-KW"/>
</dbReference>
<evidence type="ECO:0000256" key="7">
    <source>
        <dbReference type="ARBA" id="ARBA00022801"/>
    </source>
</evidence>
<keyword evidence="8" id="KW-0694">RNA-binding</keyword>
<keyword evidence="5" id="KW-0479">Metal-binding</keyword>
<keyword evidence="4" id="KW-0540">Nuclease</keyword>
<evidence type="ECO:0000256" key="8">
    <source>
        <dbReference type="ARBA" id="ARBA00022884"/>
    </source>
</evidence>
<dbReference type="InterPro" id="IPR037227">
    <property type="entry name" value="EndoU-like"/>
</dbReference>
<comment type="cofactor">
    <cofactor evidence="1">
        <name>Mn(2+)</name>
        <dbReference type="ChEBI" id="CHEBI:29035"/>
    </cofactor>
</comment>
<feature type="domain" description="EndoU" evidence="11">
    <location>
        <begin position="10"/>
        <end position="283"/>
    </location>
</feature>
<evidence type="ECO:0000256" key="9">
    <source>
        <dbReference type="ARBA" id="ARBA00023211"/>
    </source>
</evidence>
<evidence type="ECO:0000256" key="6">
    <source>
        <dbReference type="ARBA" id="ARBA00022759"/>
    </source>
</evidence>
<gene>
    <name evidence="12" type="ORF">PM001_LOCUS4300</name>
</gene>
<comment type="subunit">
    <text evidence="3">Monomer.</text>
</comment>
<dbReference type="EMBL" id="CAKLBY020000036">
    <property type="protein sequence ID" value="CAK7911115.1"/>
    <property type="molecule type" value="Genomic_DNA"/>
</dbReference>
<dbReference type="GO" id="GO:0003723">
    <property type="term" value="F:RNA binding"/>
    <property type="evidence" value="ECO:0007669"/>
    <property type="project" value="UniProtKB-KW"/>
</dbReference>
<comment type="caution">
    <text evidence="12">The sequence shown here is derived from an EMBL/GenBank/DDBJ whole genome shotgun (WGS) entry which is preliminary data.</text>
</comment>
<evidence type="ECO:0000259" key="11">
    <source>
        <dbReference type="PROSITE" id="PS51959"/>
    </source>
</evidence>
<keyword evidence="10" id="KW-0456">Lyase</keyword>
<evidence type="ECO:0000256" key="1">
    <source>
        <dbReference type="ARBA" id="ARBA00001936"/>
    </source>
</evidence>
<dbReference type="Proteomes" id="UP001162060">
    <property type="component" value="Unassembled WGS sequence"/>
</dbReference>
<accession>A0AAV1TA65</accession>
<dbReference type="SUPFAM" id="SSF142877">
    <property type="entry name" value="EndoU-like"/>
    <property type="match status" value="1"/>
</dbReference>
<reference evidence="12" key="1">
    <citation type="submission" date="2024-01" db="EMBL/GenBank/DDBJ databases">
        <authorList>
            <person name="Webb A."/>
        </authorList>
    </citation>
    <scope>NUCLEOTIDE SEQUENCE</scope>
    <source>
        <strain evidence="12">Pm1</strain>
    </source>
</reference>
<dbReference type="GO" id="GO:0016787">
    <property type="term" value="F:hydrolase activity"/>
    <property type="evidence" value="ECO:0007669"/>
    <property type="project" value="UniProtKB-KW"/>
</dbReference>
<evidence type="ECO:0000256" key="5">
    <source>
        <dbReference type="ARBA" id="ARBA00022723"/>
    </source>
</evidence>
<evidence type="ECO:0000256" key="10">
    <source>
        <dbReference type="ARBA" id="ARBA00023239"/>
    </source>
</evidence>
<proteinExistence type="inferred from homology"/>
<organism evidence="12 13">
    <name type="scientific">Peronospora matthiolae</name>
    <dbReference type="NCBI Taxonomy" id="2874970"/>
    <lineage>
        <taxon>Eukaryota</taxon>
        <taxon>Sar</taxon>
        <taxon>Stramenopiles</taxon>
        <taxon>Oomycota</taxon>
        <taxon>Peronosporomycetes</taxon>
        <taxon>Peronosporales</taxon>
        <taxon>Peronosporaceae</taxon>
        <taxon>Peronospora</taxon>
    </lineage>
</organism>
<protein>
    <recommendedName>
        <fullName evidence="11">EndoU domain-containing protein</fullName>
    </recommendedName>
</protein>
<dbReference type="AlphaFoldDB" id="A0AAV1TA65"/>
<keyword evidence="9" id="KW-0464">Manganese</keyword>
<dbReference type="GO" id="GO:0046872">
    <property type="term" value="F:metal ion binding"/>
    <property type="evidence" value="ECO:0007669"/>
    <property type="project" value="UniProtKB-KW"/>
</dbReference>
<evidence type="ECO:0000256" key="4">
    <source>
        <dbReference type="ARBA" id="ARBA00022722"/>
    </source>
</evidence>
<dbReference type="InterPro" id="IPR018998">
    <property type="entry name" value="EndoU_C"/>
</dbReference>
<dbReference type="PANTHER" id="PTHR12439:SF11">
    <property type="entry name" value="URIDYLATE-SPECIFIC ENDORIBONUCLEASE"/>
    <property type="match status" value="1"/>
</dbReference>
<keyword evidence="7" id="KW-0378">Hydrolase</keyword>
<evidence type="ECO:0000256" key="3">
    <source>
        <dbReference type="ARBA" id="ARBA00011245"/>
    </source>
</evidence>
<dbReference type="GO" id="GO:0004521">
    <property type="term" value="F:RNA endonuclease activity"/>
    <property type="evidence" value="ECO:0007669"/>
    <property type="project" value="InterPro"/>
</dbReference>
<comment type="similarity">
    <text evidence="2">Belongs to the ENDOU family.</text>
</comment>
<sequence>MTRVAPTFTELKSLSAACNKLWELDANRLEPNVHYELNLQEGKNAFARGDVARDALFTFVDPSVFERPTYKLLFELLDNYERETGVSERVTPKELAENKSFLDAVVETTPMRYAHAWLVKNKKVTGDLCDFKKTLEFLWFGLYRREVRNDSSGFEHVYVGELKNGKICGCHNWLQVYNEERHGRIDYKGYIRPRQRGCRFMEPHNKEQLITFQFEWEDNMKPVSTSLIGVSPEFEMALYTLCFLNGQENNPVQLGPYPCNIKCFSFGRGKDTRIGTAFPEALPLTEAQAAIKIQAVIRGSCTRILNPIVRRQAPPPPLGAAWGPLPGVVTTSIVQVEVRSSTVTPVKSCIRSGTSEVPGVAAPVVAKPTGAWAQPRKW</sequence>
<dbReference type="InterPro" id="IPR039787">
    <property type="entry name" value="ENDOU"/>
</dbReference>
<evidence type="ECO:0000256" key="2">
    <source>
        <dbReference type="ARBA" id="ARBA00010168"/>
    </source>
</evidence>
<keyword evidence="6" id="KW-0255">Endonuclease</keyword>
<name>A0AAV1TA65_9STRA</name>
<dbReference type="PROSITE" id="PS50096">
    <property type="entry name" value="IQ"/>
    <property type="match status" value="1"/>
</dbReference>
<evidence type="ECO:0000313" key="13">
    <source>
        <dbReference type="Proteomes" id="UP001162060"/>
    </source>
</evidence>
<dbReference type="Pfam" id="PF09412">
    <property type="entry name" value="XendoU"/>
    <property type="match status" value="1"/>
</dbReference>
<dbReference type="CDD" id="cd21159">
    <property type="entry name" value="XendoU"/>
    <property type="match status" value="1"/>
</dbReference>
<dbReference type="PROSITE" id="PS50007">
    <property type="entry name" value="PIPLC_X_DOMAIN"/>
    <property type="match status" value="1"/>
</dbReference>
<evidence type="ECO:0000313" key="12">
    <source>
        <dbReference type="EMBL" id="CAK7911115.1"/>
    </source>
</evidence>
<dbReference type="PROSITE" id="PS51959">
    <property type="entry name" value="ENDOU"/>
    <property type="match status" value="1"/>
</dbReference>